<organism evidence="2">
    <name type="scientific">viral metagenome</name>
    <dbReference type="NCBI Taxonomy" id="1070528"/>
    <lineage>
        <taxon>unclassified sequences</taxon>
        <taxon>metagenomes</taxon>
        <taxon>organismal metagenomes</taxon>
    </lineage>
</organism>
<evidence type="ECO:0000313" key="1">
    <source>
        <dbReference type="EMBL" id="QJA70167.1"/>
    </source>
</evidence>
<gene>
    <name evidence="1" type="ORF">MM415A03934_0007</name>
    <name evidence="2" type="ORF">MM415B07514_0002</name>
    <name evidence="3" type="ORF">TM448B05559_0002</name>
</gene>
<sequence length="90" mass="9661">MAGFRITGGSGFHITFENGYTVSVQFGGGSYSNNHDLDIGGEAWREAGEMGCSNAECAVWPGEDGVIGWQEPKDVLKLLKWAARQPPTAK</sequence>
<dbReference type="EMBL" id="MT145132">
    <property type="protein sequence ID" value="QJI03929.1"/>
    <property type="molecule type" value="Genomic_DNA"/>
</dbReference>
<evidence type="ECO:0000313" key="3">
    <source>
        <dbReference type="EMBL" id="QJI03929.1"/>
    </source>
</evidence>
<reference evidence="2" key="1">
    <citation type="submission" date="2020-03" db="EMBL/GenBank/DDBJ databases">
        <title>The deep terrestrial virosphere.</title>
        <authorList>
            <person name="Holmfeldt K."/>
            <person name="Nilsson E."/>
            <person name="Simone D."/>
            <person name="Lopez-Fernandez M."/>
            <person name="Wu X."/>
            <person name="de Brujin I."/>
            <person name="Lundin D."/>
            <person name="Andersson A."/>
            <person name="Bertilsson S."/>
            <person name="Dopson M."/>
        </authorList>
    </citation>
    <scope>NUCLEOTIDE SEQUENCE</scope>
    <source>
        <strain evidence="1">MM415A03934</strain>
        <strain evidence="2">MM415B07514</strain>
        <strain evidence="3">TM448B05559</strain>
    </source>
</reference>
<name>A0A6M3LNV7_9ZZZZ</name>
<evidence type="ECO:0000313" key="2">
    <source>
        <dbReference type="EMBL" id="QJA96740.1"/>
    </source>
</evidence>
<dbReference type="EMBL" id="MT141769">
    <property type="protein sequence ID" value="QJA70167.1"/>
    <property type="molecule type" value="Genomic_DNA"/>
</dbReference>
<dbReference type="EMBL" id="MT143429">
    <property type="protein sequence ID" value="QJA96740.1"/>
    <property type="molecule type" value="Genomic_DNA"/>
</dbReference>
<proteinExistence type="predicted"/>
<dbReference type="AlphaFoldDB" id="A0A6M3LNV7"/>
<protein>
    <submittedName>
        <fullName evidence="2">Uncharacterized protein</fullName>
    </submittedName>
</protein>
<accession>A0A6M3LNV7</accession>